<dbReference type="Gene3D" id="3.20.20.190">
    <property type="entry name" value="Phosphatidylinositol (PI) phosphodiesterase"/>
    <property type="match status" value="1"/>
</dbReference>
<dbReference type="SUPFAM" id="SSF51695">
    <property type="entry name" value="PLC-like phosphodiesterases"/>
    <property type="match status" value="1"/>
</dbReference>
<dbReference type="Proteomes" id="UP000198406">
    <property type="component" value="Unassembled WGS sequence"/>
</dbReference>
<protein>
    <recommendedName>
        <fullName evidence="3">Phosphatidylinositol-specific phospholipase C X domain-containing protein</fullName>
    </recommendedName>
</protein>
<sequence>MGKGAYVRIQNRSTRSVTIVIEGKARIEDQGMPQLQGTLATGKQLPAEPAHKVYGGNYTYIEGEAEKRIQKDGQLTLVAQHEQGDDKMQLLCDAEKWWARSVAEDEAKPVLAISADVGVEDDGNYRIDIKIHDYIPPQDWMKVLGKVIADKPLCQVALPGTHDSGTYQFHEELGASPDSDLTSGIQDKLEVGRGLFRKLTEKINDAVLGVVFERLCKCQELTISQQLNEGIRYLDLRVASHGEDQFYTCHGVYCVNIDTVLDEVSRFLSNHPKEIVLLDFNHLYDMTPEHHKLLAARITQKLGPKMANQKEGLSPDSPVREYWEKGAQAVVIYHDEATHKASNGKLWFKNCIDSKWPEANDTETLRSKLENTVEARPKNKFFVLQGILTPDTDLIKEEIFEGRGDLSIRNIAKRATPKVSNWVEDEWDGKTQNIVMVDFFNDCSMVTPVINMNKK</sequence>
<dbReference type="OrthoDB" id="1046782at2759"/>
<proteinExistence type="predicted"/>
<keyword evidence="2" id="KW-1185">Reference proteome</keyword>
<dbReference type="PANTHER" id="PTHR13593">
    <property type="match status" value="1"/>
</dbReference>
<reference evidence="1 2" key="1">
    <citation type="journal article" date="2015" name="Plant Cell">
        <title>Oil accumulation by the oleaginous diatom Fistulifera solaris as revealed by the genome and transcriptome.</title>
        <authorList>
            <person name="Tanaka T."/>
            <person name="Maeda Y."/>
            <person name="Veluchamy A."/>
            <person name="Tanaka M."/>
            <person name="Abida H."/>
            <person name="Marechal E."/>
            <person name="Bowler C."/>
            <person name="Muto M."/>
            <person name="Sunaga Y."/>
            <person name="Tanaka M."/>
            <person name="Yoshino T."/>
            <person name="Taniguchi T."/>
            <person name="Fukuda Y."/>
            <person name="Nemoto M."/>
            <person name="Matsumoto M."/>
            <person name="Wong P.S."/>
            <person name="Aburatani S."/>
            <person name="Fujibuchi W."/>
        </authorList>
    </citation>
    <scope>NUCLEOTIDE SEQUENCE [LARGE SCALE GENOMIC DNA]</scope>
    <source>
        <strain evidence="1 2">JPCC DA0580</strain>
    </source>
</reference>
<dbReference type="InterPro" id="IPR017946">
    <property type="entry name" value="PLC-like_Pdiesterase_TIM-brl"/>
</dbReference>
<dbReference type="PANTHER" id="PTHR13593:SF113">
    <property type="entry name" value="SI:DKEY-266F7.9"/>
    <property type="match status" value="1"/>
</dbReference>
<evidence type="ECO:0008006" key="3">
    <source>
        <dbReference type="Google" id="ProtNLM"/>
    </source>
</evidence>
<dbReference type="PROSITE" id="PS50007">
    <property type="entry name" value="PIPLC_X_DOMAIN"/>
    <property type="match status" value="1"/>
</dbReference>
<comment type="caution">
    <text evidence="1">The sequence shown here is derived from an EMBL/GenBank/DDBJ whole genome shotgun (WGS) entry which is preliminary data.</text>
</comment>
<dbReference type="AlphaFoldDB" id="A0A1Z5JR68"/>
<evidence type="ECO:0000313" key="2">
    <source>
        <dbReference type="Proteomes" id="UP000198406"/>
    </source>
</evidence>
<dbReference type="Pfam" id="PF26146">
    <property type="entry name" value="PI-PLC_X"/>
    <property type="match status" value="1"/>
</dbReference>
<dbReference type="InParanoid" id="A0A1Z5JR68"/>
<dbReference type="InterPro" id="IPR051057">
    <property type="entry name" value="PI-PLC_domain"/>
</dbReference>
<dbReference type="GO" id="GO:0006629">
    <property type="term" value="P:lipid metabolic process"/>
    <property type="evidence" value="ECO:0007669"/>
    <property type="project" value="InterPro"/>
</dbReference>
<dbReference type="EMBL" id="BDSP01000107">
    <property type="protein sequence ID" value="GAX16514.1"/>
    <property type="molecule type" value="Genomic_DNA"/>
</dbReference>
<organism evidence="1 2">
    <name type="scientific">Fistulifera solaris</name>
    <name type="common">Oleaginous diatom</name>
    <dbReference type="NCBI Taxonomy" id="1519565"/>
    <lineage>
        <taxon>Eukaryota</taxon>
        <taxon>Sar</taxon>
        <taxon>Stramenopiles</taxon>
        <taxon>Ochrophyta</taxon>
        <taxon>Bacillariophyta</taxon>
        <taxon>Bacillariophyceae</taxon>
        <taxon>Bacillariophycidae</taxon>
        <taxon>Naviculales</taxon>
        <taxon>Naviculaceae</taxon>
        <taxon>Fistulifera</taxon>
    </lineage>
</organism>
<gene>
    <name evidence="1" type="ORF">FisN_7Lh235</name>
</gene>
<name>A0A1Z5JR68_FISSO</name>
<accession>A0A1Z5JR68</accession>
<evidence type="ECO:0000313" key="1">
    <source>
        <dbReference type="EMBL" id="GAX16514.1"/>
    </source>
</evidence>
<dbReference type="GO" id="GO:0008081">
    <property type="term" value="F:phosphoric diester hydrolase activity"/>
    <property type="evidence" value="ECO:0007669"/>
    <property type="project" value="InterPro"/>
</dbReference>